<dbReference type="OrthoDB" id="432234at2759"/>
<dbReference type="GO" id="GO:0043139">
    <property type="term" value="F:5'-3' DNA helicase activity"/>
    <property type="evidence" value="ECO:0007669"/>
    <property type="project" value="UniProtKB-EC"/>
</dbReference>
<dbReference type="GO" id="GO:0006281">
    <property type="term" value="P:DNA repair"/>
    <property type="evidence" value="ECO:0007669"/>
    <property type="project" value="UniProtKB-KW"/>
</dbReference>
<dbReference type="PANTHER" id="PTHR47642">
    <property type="entry name" value="ATP-DEPENDENT DNA HELICASE"/>
    <property type="match status" value="1"/>
</dbReference>
<organism evidence="3 4">
    <name type="scientific">Collybia nuda</name>
    <dbReference type="NCBI Taxonomy" id="64659"/>
    <lineage>
        <taxon>Eukaryota</taxon>
        <taxon>Fungi</taxon>
        <taxon>Dikarya</taxon>
        <taxon>Basidiomycota</taxon>
        <taxon>Agaricomycotina</taxon>
        <taxon>Agaricomycetes</taxon>
        <taxon>Agaricomycetidae</taxon>
        <taxon>Agaricales</taxon>
        <taxon>Tricholomatineae</taxon>
        <taxon>Clitocybaceae</taxon>
        <taxon>Collybia</taxon>
    </lineage>
</organism>
<reference evidence="3" key="1">
    <citation type="submission" date="2020-11" db="EMBL/GenBank/DDBJ databases">
        <authorList>
            <consortium name="DOE Joint Genome Institute"/>
            <person name="Ahrendt S."/>
            <person name="Riley R."/>
            <person name="Andreopoulos W."/>
            <person name="Labutti K."/>
            <person name="Pangilinan J."/>
            <person name="Ruiz-Duenas F.J."/>
            <person name="Barrasa J.M."/>
            <person name="Sanchez-Garcia M."/>
            <person name="Camarero S."/>
            <person name="Miyauchi S."/>
            <person name="Serrano A."/>
            <person name="Linde D."/>
            <person name="Babiker R."/>
            <person name="Drula E."/>
            <person name="Ayuso-Fernandez I."/>
            <person name="Pacheco R."/>
            <person name="Padilla G."/>
            <person name="Ferreira P."/>
            <person name="Barriuso J."/>
            <person name="Kellner H."/>
            <person name="Castanera R."/>
            <person name="Alfaro M."/>
            <person name="Ramirez L."/>
            <person name="Pisabarro A.G."/>
            <person name="Kuo A."/>
            <person name="Tritt A."/>
            <person name="Lipzen A."/>
            <person name="He G."/>
            <person name="Yan M."/>
            <person name="Ng V."/>
            <person name="Cullen D."/>
            <person name="Martin F."/>
            <person name="Rosso M.-N."/>
            <person name="Henrissat B."/>
            <person name="Hibbett D."/>
            <person name="Martinez A.T."/>
            <person name="Grigoriev I.V."/>
        </authorList>
    </citation>
    <scope>NUCLEOTIDE SEQUENCE</scope>
    <source>
        <strain evidence="3">CBS 247.69</strain>
    </source>
</reference>
<dbReference type="SUPFAM" id="SSF52540">
    <property type="entry name" value="P-loop containing nucleoside triphosphate hydrolases"/>
    <property type="match status" value="1"/>
</dbReference>
<dbReference type="AlphaFoldDB" id="A0A9P5XRQ9"/>
<dbReference type="InterPro" id="IPR027417">
    <property type="entry name" value="P-loop_NTPase"/>
</dbReference>
<feature type="domain" description="DNA helicase Pif1-like DEAD-box helicase" evidence="2">
    <location>
        <begin position="94"/>
        <end position="208"/>
    </location>
</feature>
<dbReference type="GO" id="GO:0005524">
    <property type="term" value="F:ATP binding"/>
    <property type="evidence" value="ECO:0007669"/>
    <property type="project" value="UniProtKB-KW"/>
</dbReference>
<evidence type="ECO:0000313" key="3">
    <source>
        <dbReference type="EMBL" id="KAF9455683.1"/>
    </source>
</evidence>
<dbReference type="InterPro" id="IPR051055">
    <property type="entry name" value="PIF1_helicase"/>
</dbReference>
<keyword evidence="1" id="KW-0227">DNA damage</keyword>
<dbReference type="Proteomes" id="UP000807353">
    <property type="component" value="Unassembled WGS sequence"/>
</dbReference>
<accession>A0A9P5XRQ9</accession>
<keyword evidence="1" id="KW-0547">Nucleotide-binding</keyword>
<comment type="catalytic activity">
    <reaction evidence="1">
        <text>ATP + H2O = ADP + phosphate + H(+)</text>
        <dbReference type="Rhea" id="RHEA:13065"/>
        <dbReference type="ChEBI" id="CHEBI:15377"/>
        <dbReference type="ChEBI" id="CHEBI:15378"/>
        <dbReference type="ChEBI" id="CHEBI:30616"/>
        <dbReference type="ChEBI" id="CHEBI:43474"/>
        <dbReference type="ChEBI" id="CHEBI:456216"/>
        <dbReference type="EC" id="5.6.2.3"/>
    </reaction>
</comment>
<keyword evidence="1" id="KW-0347">Helicase</keyword>
<name>A0A9P5XRQ9_9AGAR</name>
<protein>
    <recommendedName>
        <fullName evidence="1">ATP-dependent DNA helicase</fullName>
        <ecNumber evidence="1">5.6.2.3</ecNumber>
    </recommendedName>
</protein>
<comment type="caution">
    <text evidence="3">The sequence shown here is derived from an EMBL/GenBank/DDBJ whole genome shotgun (WGS) entry which is preliminary data.</text>
</comment>
<evidence type="ECO:0000256" key="1">
    <source>
        <dbReference type="RuleBase" id="RU363044"/>
    </source>
</evidence>
<keyword evidence="1" id="KW-0234">DNA repair</keyword>
<keyword evidence="4" id="KW-1185">Reference proteome</keyword>
<dbReference type="Pfam" id="PF05970">
    <property type="entry name" value="PIF1"/>
    <property type="match status" value="1"/>
</dbReference>
<evidence type="ECO:0000259" key="2">
    <source>
        <dbReference type="Pfam" id="PF05970"/>
    </source>
</evidence>
<dbReference type="GO" id="GO:0006310">
    <property type="term" value="P:DNA recombination"/>
    <property type="evidence" value="ECO:0007669"/>
    <property type="project" value="UniProtKB-KW"/>
</dbReference>
<dbReference type="EMBL" id="MU150563">
    <property type="protein sequence ID" value="KAF9455683.1"/>
    <property type="molecule type" value="Genomic_DNA"/>
</dbReference>
<sequence length="218" mass="24946">MPDLNLKCFIPESYLTPTQWKNTVLEEKSLLLKQKFKYVPDSPKQSCTKKFSDFKNNNVNKVEILGPEFWRQTWKAEQAKVQEIIDKVAIHWELNEDQERAYRIIANHASSEQENSLKMYIGGMGGTGKSRVIKALVDMFERRKESHRFLILAPTGTAAALLGGSTYHSVLGLRGSENKNVSKSIRQVQEKLRGVSYIFIDEVSMLSCQDLYKISARI</sequence>
<dbReference type="GO" id="GO:0016787">
    <property type="term" value="F:hydrolase activity"/>
    <property type="evidence" value="ECO:0007669"/>
    <property type="project" value="UniProtKB-KW"/>
</dbReference>
<dbReference type="Gene3D" id="3.40.50.300">
    <property type="entry name" value="P-loop containing nucleotide triphosphate hydrolases"/>
    <property type="match status" value="1"/>
</dbReference>
<gene>
    <name evidence="3" type="ORF">BDZ94DRAFT_1179492</name>
</gene>
<proteinExistence type="inferred from homology"/>
<dbReference type="EC" id="5.6.2.3" evidence="1"/>
<dbReference type="InterPro" id="IPR010285">
    <property type="entry name" value="DNA_helicase_pif1-like_DEAD"/>
</dbReference>
<feature type="non-terminal residue" evidence="3">
    <location>
        <position position="218"/>
    </location>
</feature>
<dbReference type="GO" id="GO:0000723">
    <property type="term" value="P:telomere maintenance"/>
    <property type="evidence" value="ECO:0007669"/>
    <property type="project" value="InterPro"/>
</dbReference>
<comment type="similarity">
    <text evidence="1">Belongs to the helicase family.</text>
</comment>
<keyword evidence="1" id="KW-0233">DNA recombination</keyword>
<comment type="cofactor">
    <cofactor evidence="1">
        <name>Mg(2+)</name>
        <dbReference type="ChEBI" id="CHEBI:18420"/>
    </cofactor>
</comment>
<keyword evidence="1" id="KW-0378">Hydrolase</keyword>
<keyword evidence="1" id="KW-0067">ATP-binding</keyword>
<evidence type="ECO:0000313" key="4">
    <source>
        <dbReference type="Proteomes" id="UP000807353"/>
    </source>
</evidence>